<dbReference type="OrthoDB" id="10253736at2759"/>
<dbReference type="PRINTS" id="PR00081">
    <property type="entry name" value="GDHRDH"/>
</dbReference>
<evidence type="ECO:0000256" key="4">
    <source>
        <dbReference type="ARBA" id="ARBA00022857"/>
    </source>
</evidence>
<evidence type="ECO:0000256" key="12">
    <source>
        <dbReference type="RuleBase" id="RU000363"/>
    </source>
</evidence>
<evidence type="ECO:0000256" key="3">
    <source>
        <dbReference type="ARBA" id="ARBA00022692"/>
    </source>
</evidence>
<dbReference type="EMBL" id="ML978069">
    <property type="protein sequence ID" value="KAF2016621.1"/>
    <property type="molecule type" value="Genomic_DNA"/>
</dbReference>
<evidence type="ECO:0000313" key="14">
    <source>
        <dbReference type="EMBL" id="KAF2016621.1"/>
    </source>
</evidence>
<sequence length="349" mass="37679">MPAMSSLISLTINHIALNPIVTAPILWILTKGPPELRARITLLQNPQTLAVAVKVLKSFLAIGVLGTINRQLNRLALNSWRLTSQKGRWKLDEEVAVVTGGSSGIGYFIVRGLVAKGVVVAILDIIPPPNELGNNPKVHFYTCDIAEASWISSVVEQIHTDIGSPSILINNAGIATSGSILSTDDEWLHHIYAVNVISNFTTVRAFLPSMIAKQKGHIVTVASTASFLGLGGFVDYTSTKAAVLAFHEGLNQELTHYHRAPNILTTSVHPNWTRTSLLESFPSALRGQHLLEPSTVADAIVRQIERAEGAQIVMPAVAGVMGLVRGLPNWVQEVVRGGTSRAVLRTVRK</sequence>
<dbReference type="GO" id="GO:0016020">
    <property type="term" value="C:membrane"/>
    <property type="evidence" value="ECO:0007669"/>
    <property type="project" value="UniProtKB-SubCell"/>
</dbReference>
<dbReference type="Proteomes" id="UP000799778">
    <property type="component" value="Unassembled WGS sequence"/>
</dbReference>
<dbReference type="RefSeq" id="XP_033384960.1">
    <property type="nucleotide sequence ID" value="XM_033528124.1"/>
</dbReference>
<evidence type="ECO:0000256" key="7">
    <source>
        <dbReference type="ARBA" id="ARBA00023098"/>
    </source>
</evidence>
<comment type="subcellular location">
    <subcellularLocation>
        <location evidence="1">Membrane</location>
        <topology evidence="1">Multi-pass membrane protein</topology>
    </subcellularLocation>
</comment>
<name>A0A6A5XV78_9PLEO</name>
<comment type="function">
    <text evidence="9">Catalyzes the reduction of all-trans-retinal to all-trans-retinol in the presence of NADPH.</text>
</comment>
<dbReference type="PANTHER" id="PTHR24322">
    <property type="entry name" value="PKSB"/>
    <property type="match status" value="1"/>
</dbReference>
<gene>
    <name evidence="14" type="ORF">BU24DRAFT_423001</name>
</gene>
<dbReference type="SUPFAM" id="SSF51735">
    <property type="entry name" value="NAD(P)-binding Rossmann-fold domains"/>
    <property type="match status" value="1"/>
</dbReference>
<evidence type="ECO:0000256" key="13">
    <source>
        <dbReference type="SAM" id="Phobius"/>
    </source>
</evidence>
<proteinExistence type="inferred from homology"/>
<evidence type="ECO:0000256" key="1">
    <source>
        <dbReference type="ARBA" id="ARBA00004141"/>
    </source>
</evidence>
<keyword evidence="3 13" id="KW-0812">Transmembrane</keyword>
<dbReference type="Pfam" id="PF00106">
    <property type="entry name" value="adh_short"/>
    <property type="match status" value="1"/>
</dbReference>
<organism evidence="14 15">
    <name type="scientific">Aaosphaeria arxii CBS 175.79</name>
    <dbReference type="NCBI Taxonomy" id="1450172"/>
    <lineage>
        <taxon>Eukaryota</taxon>
        <taxon>Fungi</taxon>
        <taxon>Dikarya</taxon>
        <taxon>Ascomycota</taxon>
        <taxon>Pezizomycotina</taxon>
        <taxon>Dothideomycetes</taxon>
        <taxon>Pleosporomycetidae</taxon>
        <taxon>Pleosporales</taxon>
        <taxon>Pleosporales incertae sedis</taxon>
        <taxon>Aaosphaeria</taxon>
    </lineage>
</organism>
<dbReference type="InterPro" id="IPR002347">
    <property type="entry name" value="SDR_fam"/>
</dbReference>
<keyword evidence="8 13" id="KW-0472">Membrane</keyword>
<keyword evidence="7" id="KW-0443">Lipid metabolism</keyword>
<evidence type="ECO:0000256" key="5">
    <source>
        <dbReference type="ARBA" id="ARBA00022989"/>
    </source>
</evidence>
<evidence type="ECO:0000256" key="6">
    <source>
        <dbReference type="ARBA" id="ARBA00023002"/>
    </source>
</evidence>
<reference evidence="14" key="1">
    <citation type="journal article" date="2020" name="Stud. Mycol.">
        <title>101 Dothideomycetes genomes: a test case for predicting lifestyles and emergence of pathogens.</title>
        <authorList>
            <person name="Haridas S."/>
            <person name="Albert R."/>
            <person name="Binder M."/>
            <person name="Bloem J."/>
            <person name="Labutti K."/>
            <person name="Salamov A."/>
            <person name="Andreopoulos B."/>
            <person name="Baker S."/>
            <person name="Barry K."/>
            <person name="Bills G."/>
            <person name="Bluhm B."/>
            <person name="Cannon C."/>
            <person name="Castanera R."/>
            <person name="Culley D."/>
            <person name="Daum C."/>
            <person name="Ezra D."/>
            <person name="Gonzalez J."/>
            <person name="Henrissat B."/>
            <person name="Kuo A."/>
            <person name="Liang C."/>
            <person name="Lipzen A."/>
            <person name="Lutzoni F."/>
            <person name="Magnuson J."/>
            <person name="Mondo S."/>
            <person name="Nolan M."/>
            <person name="Ohm R."/>
            <person name="Pangilinan J."/>
            <person name="Park H.-J."/>
            <person name="Ramirez L."/>
            <person name="Alfaro M."/>
            <person name="Sun H."/>
            <person name="Tritt A."/>
            <person name="Yoshinaga Y."/>
            <person name="Zwiers L.-H."/>
            <person name="Turgeon B."/>
            <person name="Goodwin S."/>
            <person name="Spatafora J."/>
            <person name="Crous P."/>
            <person name="Grigoriev I."/>
        </authorList>
    </citation>
    <scope>NUCLEOTIDE SEQUENCE</scope>
    <source>
        <strain evidence="14">CBS 175.79</strain>
    </source>
</reference>
<keyword evidence="15" id="KW-1185">Reference proteome</keyword>
<evidence type="ECO:0000256" key="9">
    <source>
        <dbReference type="ARBA" id="ARBA00059620"/>
    </source>
</evidence>
<dbReference type="FunFam" id="3.40.50.720:FF:000131">
    <property type="entry name" value="Short-chain dehydrogenase/reductase 3"/>
    <property type="match status" value="1"/>
</dbReference>
<evidence type="ECO:0000256" key="10">
    <source>
        <dbReference type="ARBA" id="ARBA00068717"/>
    </source>
</evidence>
<dbReference type="PANTHER" id="PTHR24322:SF736">
    <property type="entry name" value="RETINOL DEHYDROGENASE 10"/>
    <property type="match status" value="1"/>
</dbReference>
<keyword evidence="5 13" id="KW-1133">Transmembrane helix</keyword>
<dbReference type="GeneID" id="54285521"/>
<feature type="transmembrane region" description="Helical" evidence="13">
    <location>
        <begin position="7"/>
        <end position="29"/>
    </location>
</feature>
<protein>
    <recommendedName>
        <fullName evidence="10">Short-chain dehydrogenase/reductase 3</fullName>
    </recommendedName>
    <alternativeName>
        <fullName evidence="11">Retinal short-chain dehydrogenase/reductase 1</fullName>
    </alternativeName>
</protein>
<dbReference type="Gene3D" id="3.40.50.720">
    <property type="entry name" value="NAD(P)-binding Rossmann-like Domain"/>
    <property type="match status" value="1"/>
</dbReference>
<dbReference type="PRINTS" id="PR00080">
    <property type="entry name" value="SDRFAMILY"/>
</dbReference>
<comment type="similarity">
    <text evidence="2 12">Belongs to the short-chain dehydrogenases/reductases (SDR) family.</text>
</comment>
<evidence type="ECO:0000256" key="8">
    <source>
        <dbReference type="ARBA" id="ARBA00023136"/>
    </source>
</evidence>
<dbReference type="AlphaFoldDB" id="A0A6A5XV78"/>
<keyword evidence="4" id="KW-0521">NADP</keyword>
<accession>A0A6A5XV78</accession>
<dbReference type="InterPro" id="IPR036291">
    <property type="entry name" value="NAD(P)-bd_dom_sf"/>
</dbReference>
<keyword evidence="6" id="KW-0560">Oxidoreductase</keyword>
<evidence type="ECO:0000256" key="11">
    <source>
        <dbReference type="ARBA" id="ARBA00082544"/>
    </source>
</evidence>
<evidence type="ECO:0000256" key="2">
    <source>
        <dbReference type="ARBA" id="ARBA00006484"/>
    </source>
</evidence>
<dbReference type="GO" id="GO:0052650">
    <property type="term" value="F:all-trans-retinol dehydrogenase (NADP+) activity"/>
    <property type="evidence" value="ECO:0007669"/>
    <property type="project" value="UniProtKB-ARBA"/>
</dbReference>
<evidence type="ECO:0000313" key="15">
    <source>
        <dbReference type="Proteomes" id="UP000799778"/>
    </source>
</evidence>